<dbReference type="AlphaFoldDB" id="K7A138"/>
<gene>
    <name evidence="1" type="ORF">GPLA_3783</name>
</gene>
<proteinExistence type="predicted"/>
<evidence type="ECO:0000313" key="1">
    <source>
        <dbReference type="EMBL" id="GAC34668.1"/>
    </source>
</evidence>
<protein>
    <recommendedName>
        <fullName evidence="3">Ankyrin</fullName>
    </recommendedName>
</protein>
<reference evidence="2" key="1">
    <citation type="journal article" date="2014" name="Environ. Microbiol.">
        <title>Comparative genomics of the marine bacterial genus Glaciecola reveals the high degree of genomic diversity and genomic characteristic for cold adaptation.</title>
        <authorList>
            <person name="Qin Q.L."/>
            <person name="Xie B.B."/>
            <person name="Yu Y."/>
            <person name="Shu Y.L."/>
            <person name="Rong J.C."/>
            <person name="Zhang Y.J."/>
            <person name="Zhao D.L."/>
            <person name="Chen X.L."/>
            <person name="Zhang X.Y."/>
            <person name="Chen B."/>
            <person name="Zhou B.C."/>
            <person name="Zhang Y.Z."/>
        </authorList>
    </citation>
    <scope>NUCLEOTIDE SEQUENCE [LARGE SCALE GENOMIC DNA]</scope>
    <source>
        <strain evidence="2">LMG 21857</strain>
    </source>
</reference>
<dbReference type="Proteomes" id="UP000006322">
    <property type="component" value="Unassembled WGS sequence"/>
</dbReference>
<evidence type="ECO:0000313" key="2">
    <source>
        <dbReference type="Proteomes" id="UP000006322"/>
    </source>
</evidence>
<dbReference type="RefSeq" id="WP_007106433.1">
    <property type="nucleotide sequence ID" value="NZ_BAER01000115.1"/>
</dbReference>
<dbReference type="OrthoDB" id="6387895at2"/>
<dbReference type="EMBL" id="BAER01000115">
    <property type="protein sequence ID" value="GAC34668.1"/>
    <property type="molecule type" value="Genomic_DNA"/>
</dbReference>
<name>K7A138_9ALTE</name>
<evidence type="ECO:0008006" key="3">
    <source>
        <dbReference type="Google" id="ProtNLM"/>
    </source>
</evidence>
<keyword evidence="2" id="KW-1185">Reference proteome</keyword>
<accession>K7A138</accession>
<comment type="caution">
    <text evidence="1">The sequence shown here is derived from an EMBL/GenBank/DDBJ whole genome shotgun (WGS) entry which is preliminary data.</text>
</comment>
<sequence length="73" mass="8076">MTDYNDQSNLKQRPKLPIEAIKTAIGNGDEQRLKALLSNEVFDELEKSHLIDLAKQSGNTDIVKLLEGTPATP</sequence>
<organism evidence="1 2">
    <name type="scientific">Paraglaciecola polaris LMG 21857</name>
    <dbReference type="NCBI Taxonomy" id="1129793"/>
    <lineage>
        <taxon>Bacteria</taxon>
        <taxon>Pseudomonadati</taxon>
        <taxon>Pseudomonadota</taxon>
        <taxon>Gammaproteobacteria</taxon>
        <taxon>Alteromonadales</taxon>
        <taxon>Alteromonadaceae</taxon>
        <taxon>Paraglaciecola</taxon>
    </lineage>
</organism>